<reference evidence="2" key="1">
    <citation type="submission" date="2020-05" db="EMBL/GenBank/DDBJ databases">
        <authorList>
            <consortium name="Genoscope - CEA"/>
            <person name="William W."/>
        </authorList>
    </citation>
    <scope>NUCLEOTIDE SEQUENCE [LARGE SCALE GENOMIC DNA]</scope>
    <source>
        <strain evidence="2">PCC 7821</strain>
    </source>
</reference>
<sequence length="104" mass="12300">MTVGSGFLGLIQPLLSNYPRKERGDFNGYGYKFKIYRGLKINFNYIKSESILSLKVIFFNFLYYFFYKNSYNKQKNKNQVGLKCPKVTPIKPFTLISYRLKSDH</sequence>
<accession>A0A6J7ZI92</accession>
<keyword evidence="1" id="KW-0472">Membrane</keyword>
<organism evidence="2 3">
    <name type="scientific">Planktothrix rubescens CCAP 1459/22</name>
    <dbReference type="NCBI Taxonomy" id="329571"/>
    <lineage>
        <taxon>Bacteria</taxon>
        <taxon>Bacillati</taxon>
        <taxon>Cyanobacteriota</taxon>
        <taxon>Cyanophyceae</taxon>
        <taxon>Oscillatoriophycideae</taxon>
        <taxon>Oscillatoriales</taxon>
        <taxon>Microcoleaceae</taxon>
        <taxon>Planktothrix</taxon>
    </lineage>
</organism>
<name>A0A6J7ZI92_PLARU</name>
<dbReference type="EMBL" id="CZCZ02000008">
    <property type="protein sequence ID" value="CAC5341560.1"/>
    <property type="molecule type" value="Genomic_DNA"/>
</dbReference>
<dbReference type="Proteomes" id="UP000196521">
    <property type="component" value="Unassembled WGS sequence"/>
</dbReference>
<feature type="transmembrane region" description="Helical" evidence="1">
    <location>
        <begin position="50"/>
        <end position="67"/>
    </location>
</feature>
<keyword evidence="3" id="KW-1185">Reference proteome</keyword>
<keyword evidence="1" id="KW-0812">Transmembrane</keyword>
<keyword evidence="1" id="KW-1133">Transmembrane helix</keyword>
<proteinExistence type="predicted"/>
<protein>
    <submittedName>
        <fullName evidence="2">Uncharacterized protein</fullName>
    </submittedName>
</protein>
<gene>
    <name evidence="2" type="ORF">PLAN_130109</name>
</gene>
<evidence type="ECO:0000256" key="1">
    <source>
        <dbReference type="SAM" id="Phobius"/>
    </source>
</evidence>
<evidence type="ECO:0000313" key="3">
    <source>
        <dbReference type="Proteomes" id="UP000196521"/>
    </source>
</evidence>
<dbReference type="AlphaFoldDB" id="A0A6J7ZI92"/>
<evidence type="ECO:0000313" key="2">
    <source>
        <dbReference type="EMBL" id="CAC5341560.1"/>
    </source>
</evidence>
<comment type="caution">
    <text evidence="2">The sequence shown here is derived from an EMBL/GenBank/DDBJ whole genome shotgun (WGS) entry which is preliminary data.</text>
</comment>